<accession>A0A9P6KQW9</accession>
<feature type="region of interest" description="Disordered" evidence="1">
    <location>
        <begin position="324"/>
        <end position="346"/>
    </location>
</feature>
<comment type="caution">
    <text evidence="2">The sequence shown here is derived from an EMBL/GenBank/DDBJ whole genome shotgun (WGS) entry which is preliminary data.</text>
</comment>
<name>A0A9P6KQW9_9PLEO</name>
<dbReference type="EMBL" id="WJXW01000006">
    <property type="protein sequence ID" value="KAF9734994.1"/>
    <property type="molecule type" value="Genomic_DNA"/>
</dbReference>
<organism evidence="2 3">
    <name type="scientific">Paraphaeosphaeria minitans</name>
    <dbReference type="NCBI Taxonomy" id="565426"/>
    <lineage>
        <taxon>Eukaryota</taxon>
        <taxon>Fungi</taxon>
        <taxon>Dikarya</taxon>
        <taxon>Ascomycota</taxon>
        <taxon>Pezizomycotina</taxon>
        <taxon>Dothideomycetes</taxon>
        <taxon>Pleosporomycetidae</taxon>
        <taxon>Pleosporales</taxon>
        <taxon>Massarineae</taxon>
        <taxon>Didymosphaeriaceae</taxon>
        <taxon>Paraphaeosphaeria</taxon>
    </lineage>
</organism>
<evidence type="ECO:0000313" key="3">
    <source>
        <dbReference type="Proteomes" id="UP000756921"/>
    </source>
</evidence>
<evidence type="ECO:0000313" key="2">
    <source>
        <dbReference type="EMBL" id="KAF9734994.1"/>
    </source>
</evidence>
<dbReference type="OrthoDB" id="3793580at2759"/>
<evidence type="ECO:0000256" key="1">
    <source>
        <dbReference type="SAM" id="MobiDB-lite"/>
    </source>
</evidence>
<dbReference type="Proteomes" id="UP000756921">
    <property type="component" value="Unassembled WGS sequence"/>
</dbReference>
<keyword evidence="3" id="KW-1185">Reference proteome</keyword>
<sequence>MADRALSLEGVLGLSNTPDTACDMCSASLKDYDPTKRMRCTTCAAQVDCWVNATSWSELLQYNREFVRNQRRATVYSQNPVFEDASLTAGLLHLHDYGCLVIDAQAGSHCVGQENPDADPPGPWYEVKERGYIRFLLPHEQFYIAASVVGELIQHLAAISFPAIEMVSYYEYADFKHGVITPNIAKSISVASYIRVERETDVEPQHHKNLFSTFASAAGRAMSKHRTASTKDGLRGTHWKKCANSQIAVITAADIPGNSQGKRGLGVELRVSRAVKPVIVTVAWKAWPPEHAGQSLARVVEGTMLLVGMKPVFKEENELRLESEEGDELELKEEDKLESKEADGQHKIGGKVSVADAIAESIRALNVG</sequence>
<proteinExistence type="predicted"/>
<reference evidence="2" key="1">
    <citation type="journal article" date="2020" name="Mol. Plant Microbe Interact.">
        <title>Genome Sequence of the Biocontrol Agent Coniothyrium minitans strain Conio (IMI 134523).</title>
        <authorList>
            <person name="Patel D."/>
            <person name="Shittu T.A."/>
            <person name="Baroncelli R."/>
            <person name="Muthumeenakshi S."/>
            <person name="Osborne T.H."/>
            <person name="Janganan T.K."/>
            <person name="Sreenivasaprasad S."/>
        </authorList>
    </citation>
    <scope>NUCLEOTIDE SEQUENCE</scope>
    <source>
        <strain evidence="2">Conio</strain>
    </source>
</reference>
<feature type="compositionally biased region" description="Basic and acidic residues" evidence="1">
    <location>
        <begin position="333"/>
        <end position="346"/>
    </location>
</feature>
<protein>
    <submittedName>
        <fullName evidence="2">Uncharacterized protein</fullName>
    </submittedName>
</protein>
<gene>
    <name evidence="2" type="ORF">PMIN01_06399</name>
</gene>
<dbReference type="AlphaFoldDB" id="A0A9P6KQW9"/>